<feature type="non-terminal residue" evidence="9">
    <location>
        <position position="1"/>
    </location>
</feature>
<evidence type="ECO:0000256" key="6">
    <source>
        <dbReference type="ARBA" id="ARBA00023136"/>
    </source>
</evidence>
<dbReference type="PANTHER" id="PTHR43744:SF12">
    <property type="entry name" value="ABC TRANSPORTER PERMEASE PROTEIN MG189-RELATED"/>
    <property type="match status" value="1"/>
</dbReference>
<dbReference type="AlphaFoldDB" id="A0A6J4N415"/>
<feature type="transmembrane region" description="Helical" evidence="7">
    <location>
        <begin position="137"/>
        <end position="158"/>
    </location>
</feature>
<keyword evidence="2 7" id="KW-0813">Transport</keyword>
<evidence type="ECO:0000313" key="9">
    <source>
        <dbReference type="EMBL" id="CAA9376782.1"/>
    </source>
</evidence>
<dbReference type="EMBL" id="CADCTR010002979">
    <property type="protein sequence ID" value="CAA9376782.1"/>
    <property type="molecule type" value="Genomic_DNA"/>
</dbReference>
<evidence type="ECO:0000259" key="8">
    <source>
        <dbReference type="PROSITE" id="PS50928"/>
    </source>
</evidence>
<reference evidence="9" key="1">
    <citation type="submission" date="2020-02" db="EMBL/GenBank/DDBJ databases">
        <authorList>
            <person name="Meier V. D."/>
        </authorList>
    </citation>
    <scope>NUCLEOTIDE SEQUENCE</scope>
    <source>
        <strain evidence="9">AVDCRST_MAG93</strain>
    </source>
</reference>
<accession>A0A6J4N415</accession>
<organism evidence="9">
    <name type="scientific">uncultured Chloroflexia bacterium</name>
    <dbReference type="NCBI Taxonomy" id="1672391"/>
    <lineage>
        <taxon>Bacteria</taxon>
        <taxon>Bacillati</taxon>
        <taxon>Chloroflexota</taxon>
        <taxon>Chloroflexia</taxon>
        <taxon>environmental samples</taxon>
    </lineage>
</organism>
<keyword evidence="5 7" id="KW-1133">Transmembrane helix</keyword>
<evidence type="ECO:0000256" key="2">
    <source>
        <dbReference type="ARBA" id="ARBA00022448"/>
    </source>
</evidence>
<evidence type="ECO:0000256" key="4">
    <source>
        <dbReference type="ARBA" id="ARBA00022692"/>
    </source>
</evidence>
<comment type="subcellular location">
    <subcellularLocation>
        <location evidence="1 7">Cell membrane</location>
        <topology evidence="1 7">Multi-pass membrane protein</topology>
    </subcellularLocation>
</comment>
<evidence type="ECO:0000256" key="3">
    <source>
        <dbReference type="ARBA" id="ARBA00022475"/>
    </source>
</evidence>
<dbReference type="GO" id="GO:0005886">
    <property type="term" value="C:plasma membrane"/>
    <property type="evidence" value="ECO:0007669"/>
    <property type="project" value="UniProtKB-SubCell"/>
</dbReference>
<sequence length="173" mass="19087">NTLFYIMLGTMTIPFVVLLVPLFIMMRNVFNWIDTPWPLIVPGAASAFGIFFMRQYMLSIADEMLDAARIDGASEFGIFLRIVLPTSLPGLASLGIIFFMGSWNNFLWPLAVLRSPDVYTLPLLLNSIQGPEGRFPFGVLMAGSVVSVVPMIVTFLFLQRYLIAGLTAGSVKG</sequence>
<dbReference type="PANTHER" id="PTHR43744">
    <property type="entry name" value="ABC TRANSPORTER PERMEASE PROTEIN MG189-RELATED-RELATED"/>
    <property type="match status" value="1"/>
</dbReference>
<keyword evidence="3" id="KW-1003">Cell membrane</keyword>
<feature type="transmembrane region" description="Helical" evidence="7">
    <location>
        <begin position="6"/>
        <end position="25"/>
    </location>
</feature>
<evidence type="ECO:0000256" key="5">
    <source>
        <dbReference type="ARBA" id="ARBA00022989"/>
    </source>
</evidence>
<dbReference type="PROSITE" id="PS50928">
    <property type="entry name" value="ABC_TM1"/>
    <property type="match status" value="1"/>
</dbReference>
<feature type="domain" description="ABC transmembrane type-1" evidence="8">
    <location>
        <begin position="1"/>
        <end position="158"/>
    </location>
</feature>
<feature type="transmembrane region" description="Helical" evidence="7">
    <location>
        <begin position="78"/>
        <end position="99"/>
    </location>
</feature>
<dbReference type="CDD" id="cd06261">
    <property type="entry name" value="TM_PBP2"/>
    <property type="match status" value="1"/>
</dbReference>
<keyword evidence="4 7" id="KW-0812">Transmembrane</keyword>
<dbReference type="InterPro" id="IPR035906">
    <property type="entry name" value="MetI-like_sf"/>
</dbReference>
<name>A0A6J4N415_9CHLR</name>
<feature type="transmembrane region" description="Helical" evidence="7">
    <location>
        <begin position="37"/>
        <end position="58"/>
    </location>
</feature>
<evidence type="ECO:0000256" key="7">
    <source>
        <dbReference type="RuleBase" id="RU363032"/>
    </source>
</evidence>
<dbReference type="SUPFAM" id="SSF161098">
    <property type="entry name" value="MetI-like"/>
    <property type="match status" value="1"/>
</dbReference>
<dbReference type="Gene3D" id="1.10.3720.10">
    <property type="entry name" value="MetI-like"/>
    <property type="match status" value="1"/>
</dbReference>
<comment type="similarity">
    <text evidence="7">Belongs to the binding-protein-dependent transport system permease family.</text>
</comment>
<proteinExistence type="inferred from homology"/>
<evidence type="ECO:0000256" key="1">
    <source>
        <dbReference type="ARBA" id="ARBA00004651"/>
    </source>
</evidence>
<keyword evidence="6 7" id="KW-0472">Membrane</keyword>
<gene>
    <name evidence="9" type="ORF">AVDCRST_MAG93-8882</name>
</gene>
<protein>
    <submittedName>
        <fullName evidence="9">N-Acetyl-D-glucosamine ABC transport system, permease protein 2</fullName>
    </submittedName>
</protein>
<dbReference type="GO" id="GO:0055085">
    <property type="term" value="P:transmembrane transport"/>
    <property type="evidence" value="ECO:0007669"/>
    <property type="project" value="InterPro"/>
</dbReference>
<dbReference type="Pfam" id="PF00528">
    <property type="entry name" value="BPD_transp_1"/>
    <property type="match status" value="1"/>
</dbReference>
<dbReference type="InterPro" id="IPR000515">
    <property type="entry name" value="MetI-like"/>
</dbReference>